<dbReference type="Gene3D" id="3.50.30.30">
    <property type="match status" value="1"/>
</dbReference>
<evidence type="ECO:0000256" key="3">
    <source>
        <dbReference type="ARBA" id="ARBA00011073"/>
    </source>
</evidence>
<comment type="subcellular location">
    <subcellularLocation>
        <location evidence="2">Secreted</location>
        <location evidence="2">Extracellular space</location>
        <location evidence="2">Apoplast</location>
    </subcellularLocation>
</comment>
<dbReference type="Gene3D" id="3.30.70.80">
    <property type="entry name" value="Peptidase S8 propeptide/proteinase inhibitor I9"/>
    <property type="match status" value="1"/>
</dbReference>
<evidence type="ECO:0000313" key="13">
    <source>
        <dbReference type="EMBL" id="PON91074.1"/>
    </source>
</evidence>
<dbReference type="InterPro" id="IPR003137">
    <property type="entry name" value="PA_domain"/>
</dbReference>
<dbReference type="CDD" id="cd02120">
    <property type="entry name" value="PA_subtilisin_like"/>
    <property type="match status" value="1"/>
</dbReference>
<dbReference type="FunFam" id="3.50.30.30:FF:000005">
    <property type="entry name" value="subtilisin-like protease SBT1.5"/>
    <property type="match status" value="1"/>
</dbReference>
<evidence type="ECO:0000256" key="1">
    <source>
        <dbReference type="ARBA" id="ARBA00002076"/>
    </source>
</evidence>
<dbReference type="InterPro" id="IPR036852">
    <property type="entry name" value="Peptidase_S8/S53_dom_sf"/>
</dbReference>
<dbReference type="InterPro" id="IPR000209">
    <property type="entry name" value="Peptidase_S8/S53_dom"/>
</dbReference>
<keyword evidence="9" id="KW-0325">Glycoprotein</keyword>
<feature type="domain" description="Inhibitor I9" evidence="12">
    <location>
        <begin position="1"/>
        <end position="71"/>
    </location>
</feature>
<feature type="domain" description="PA" evidence="11">
    <location>
        <begin position="311"/>
        <end position="384"/>
    </location>
</feature>
<reference evidence="14" key="1">
    <citation type="submission" date="2016-06" db="EMBL/GenBank/DDBJ databases">
        <title>Parallel loss of symbiosis genes in relatives of nitrogen-fixing non-legume Parasponia.</title>
        <authorList>
            <person name="Van Velzen R."/>
            <person name="Holmer R."/>
            <person name="Bu F."/>
            <person name="Rutten L."/>
            <person name="Van Zeijl A."/>
            <person name="Liu W."/>
            <person name="Santuari L."/>
            <person name="Cao Q."/>
            <person name="Sharma T."/>
            <person name="Shen D."/>
            <person name="Roswanjaya Y."/>
            <person name="Wardhani T."/>
            <person name="Kalhor M.S."/>
            <person name="Jansen J."/>
            <person name="Van den Hoogen J."/>
            <person name="Gungor B."/>
            <person name="Hartog M."/>
            <person name="Hontelez J."/>
            <person name="Verver J."/>
            <person name="Yang W.-C."/>
            <person name="Schijlen E."/>
            <person name="Repin R."/>
            <person name="Schilthuizen M."/>
            <person name="Schranz E."/>
            <person name="Heidstra R."/>
            <person name="Miyata K."/>
            <person name="Fedorova E."/>
            <person name="Kohlen W."/>
            <person name="Bisseling T."/>
            <person name="Smit S."/>
            <person name="Geurts R."/>
        </authorList>
    </citation>
    <scope>NUCLEOTIDE SEQUENCE [LARGE SCALE GENOMIC DNA]</scope>
    <source>
        <strain evidence="14">cv. RG33-2</strain>
    </source>
</reference>
<evidence type="ECO:0000313" key="14">
    <source>
        <dbReference type="Proteomes" id="UP000237000"/>
    </source>
</evidence>
<keyword evidence="14" id="KW-1185">Reference proteome</keyword>
<evidence type="ECO:0000259" key="11">
    <source>
        <dbReference type="Pfam" id="PF02225"/>
    </source>
</evidence>
<dbReference type="InterPro" id="IPR045051">
    <property type="entry name" value="SBT"/>
</dbReference>
<dbReference type="Proteomes" id="UP000237000">
    <property type="component" value="Unassembled WGS sequence"/>
</dbReference>
<accession>A0A2P5EZV4</accession>
<dbReference type="AlphaFoldDB" id="A0A2P5EZV4"/>
<evidence type="ECO:0000256" key="6">
    <source>
        <dbReference type="ARBA" id="ARBA00022729"/>
    </source>
</evidence>
<dbReference type="PANTHER" id="PTHR10795">
    <property type="entry name" value="PROPROTEIN CONVERTASE SUBTILISIN/KEXIN"/>
    <property type="match status" value="1"/>
</dbReference>
<keyword evidence="6" id="KW-0732">Signal</keyword>
<name>A0A2P5EZV4_TREOI</name>
<sequence length="575" mass="61920">MDKSNKPAVFNDHLNWYHSSLNSVSDSANMLYTYNHVIHGFATGLSQKEAELLKKQPGVVSAIHQIRYELHTSRRPKFLGLSNMTPFLSGSDKLSDLVIGVLDTGVWPHSLSYQDEGISPIPRSWKGECEAILLIRNWNRNRLSTTTATELTPRPSGRAVSGASFLGYATGTATGMASGARIATYKVCWLNGCFGADVIAAVDKAIEDGVHILSMSLGGGLPDYFEDNIAIATTAHGIPVSVSAANNGPRRRSLSNVAPWMVTHGCGDNRPLGNGKVYKGVSALYNGKPLTNKLVPIFYGNNNNSIDDVFYLPAGTLNPEDVSGKIVVCIRGENSRVEKSLVVKEACGVGMIFTSEEDSYGDELVADAHFVPAGAVSLEKGNDIYHYLKSAANPTATIIQKATKFGFQPSSIVTAFSSRGPNTRTPEILKPDVLAPGVNILAAWTGEAGPHGLGQDKRRVSFNIKSATPLDYGAGHGDPVAALDPGLVYDITVEDYIRFLCASNYTKEQIKTVTKRNFNRNNGKKKYSVGDLNCPSFAVPLKAASDEDGGTNRSTTVTYTRTLTNVGTSLARYRC</sequence>
<evidence type="ECO:0000256" key="2">
    <source>
        <dbReference type="ARBA" id="ARBA00004271"/>
    </source>
</evidence>
<dbReference type="GO" id="GO:0009610">
    <property type="term" value="P:response to symbiotic fungus"/>
    <property type="evidence" value="ECO:0007669"/>
    <property type="project" value="UniProtKB-ARBA"/>
</dbReference>
<dbReference type="STRING" id="63057.A0A2P5EZV4"/>
<dbReference type="Pfam" id="PF05922">
    <property type="entry name" value="Inhibitor_I9"/>
    <property type="match status" value="1"/>
</dbReference>
<evidence type="ECO:0000256" key="5">
    <source>
        <dbReference type="ARBA" id="ARBA00022670"/>
    </source>
</evidence>
<feature type="domain" description="Peptidase S8/S53" evidence="10">
    <location>
        <begin position="96"/>
        <end position="444"/>
    </location>
</feature>
<keyword evidence="5" id="KW-0645">Protease</keyword>
<keyword evidence="7" id="KW-0378">Hydrolase</keyword>
<evidence type="ECO:0000256" key="4">
    <source>
        <dbReference type="ARBA" id="ARBA00022523"/>
    </source>
</evidence>
<dbReference type="GO" id="GO:0006508">
    <property type="term" value="P:proteolysis"/>
    <property type="evidence" value="ECO:0007669"/>
    <property type="project" value="UniProtKB-KW"/>
</dbReference>
<dbReference type="Pfam" id="PF02225">
    <property type="entry name" value="PA"/>
    <property type="match status" value="1"/>
</dbReference>
<dbReference type="InParanoid" id="A0A2P5EZV4"/>
<protein>
    <submittedName>
        <fullName evidence="13">Peptidase S8, subtilisin-related</fullName>
    </submittedName>
</protein>
<dbReference type="OrthoDB" id="206201at2759"/>
<dbReference type="SUPFAM" id="SSF52743">
    <property type="entry name" value="Subtilisin-like"/>
    <property type="match status" value="1"/>
</dbReference>
<evidence type="ECO:0000256" key="8">
    <source>
        <dbReference type="ARBA" id="ARBA00022825"/>
    </source>
</evidence>
<proteinExistence type="inferred from homology"/>
<dbReference type="Gene3D" id="2.60.40.2310">
    <property type="match status" value="1"/>
</dbReference>
<dbReference type="InterPro" id="IPR037045">
    <property type="entry name" value="S8pro/Inhibitor_I9_sf"/>
</dbReference>
<evidence type="ECO:0000259" key="10">
    <source>
        <dbReference type="Pfam" id="PF00082"/>
    </source>
</evidence>
<organism evidence="13 14">
    <name type="scientific">Trema orientale</name>
    <name type="common">Charcoal tree</name>
    <name type="synonym">Celtis orientalis</name>
    <dbReference type="NCBI Taxonomy" id="63057"/>
    <lineage>
        <taxon>Eukaryota</taxon>
        <taxon>Viridiplantae</taxon>
        <taxon>Streptophyta</taxon>
        <taxon>Embryophyta</taxon>
        <taxon>Tracheophyta</taxon>
        <taxon>Spermatophyta</taxon>
        <taxon>Magnoliopsida</taxon>
        <taxon>eudicotyledons</taxon>
        <taxon>Gunneridae</taxon>
        <taxon>Pentapetalae</taxon>
        <taxon>rosids</taxon>
        <taxon>fabids</taxon>
        <taxon>Rosales</taxon>
        <taxon>Cannabaceae</taxon>
        <taxon>Trema</taxon>
    </lineage>
</organism>
<comment type="caution">
    <text evidence="13">The sequence shown here is derived from an EMBL/GenBank/DDBJ whole genome shotgun (WGS) entry which is preliminary data.</text>
</comment>
<dbReference type="GO" id="GO:0004252">
    <property type="term" value="F:serine-type endopeptidase activity"/>
    <property type="evidence" value="ECO:0007669"/>
    <property type="project" value="InterPro"/>
</dbReference>
<dbReference type="InterPro" id="IPR010259">
    <property type="entry name" value="S8pro/Inhibitor_I9"/>
</dbReference>
<comment type="function">
    <text evidence="1">Required for arbuscular mycorrhiza (AM) development during AM symbiosis with AM fungi (e.g. Glomeromycota intraradices).</text>
</comment>
<evidence type="ECO:0000256" key="7">
    <source>
        <dbReference type="ARBA" id="ARBA00022801"/>
    </source>
</evidence>
<gene>
    <name evidence="13" type="ORF">TorRG33x02_131050</name>
</gene>
<dbReference type="GO" id="GO:0048046">
    <property type="term" value="C:apoplast"/>
    <property type="evidence" value="ECO:0007669"/>
    <property type="project" value="UniProtKB-SubCell"/>
</dbReference>
<dbReference type="Gene3D" id="3.40.50.200">
    <property type="entry name" value="Peptidase S8/S53 domain"/>
    <property type="match status" value="3"/>
</dbReference>
<evidence type="ECO:0000259" key="12">
    <source>
        <dbReference type="Pfam" id="PF05922"/>
    </source>
</evidence>
<dbReference type="EMBL" id="JXTC01000077">
    <property type="protein sequence ID" value="PON91074.1"/>
    <property type="molecule type" value="Genomic_DNA"/>
</dbReference>
<keyword evidence="8" id="KW-0720">Serine protease</keyword>
<dbReference type="SUPFAM" id="SSF52025">
    <property type="entry name" value="PA domain"/>
    <property type="match status" value="1"/>
</dbReference>
<dbReference type="Pfam" id="PF00082">
    <property type="entry name" value="Peptidase_S8"/>
    <property type="match status" value="1"/>
</dbReference>
<keyword evidence="4" id="KW-0052">Apoplast</keyword>
<evidence type="ECO:0000256" key="9">
    <source>
        <dbReference type="ARBA" id="ARBA00023180"/>
    </source>
</evidence>
<dbReference type="InterPro" id="IPR046450">
    <property type="entry name" value="PA_dom_sf"/>
</dbReference>
<comment type="similarity">
    <text evidence="3">Belongs to the peptidase S8 family.</text>
</comment>